<reference evidence="1 2" key="1">
    <citation type="journal article" date="2016" name="Nat. Commun.">
        <title>Thousands of microbial genomes shed light on interconnected biogeochemical processes in an aquifer system.</title>
        <authorList>
            <person name="Anantharaman K."/>
            <person name="Brown C.T."/>
            <person name="Hug L.A."/>
            <person name="Sharon I."/>
            <person name="Castelle C.J."/>
            <person name="Probst A.J."/>
            <person name="Thomas B.C."/>
            <person name="Singh A."/>
            <person name="Wilkins M.J."/>
            <person name="Karaoz U."/>
            <person name="Brodie E.L."/>
            <person name="Williams K.H."/>
            <person name="Hubbard S.S."/>
            <person name="Banfield J.F."/>
        </authorList>
    </citation>
    <scope>NUCLEOTIDE SEQUENCE [LARGE SCALE GENOMIC DNA]</scope>
</reference>
<gene>
    <name evidence="1" type="ORF">A2983_01735</name>
</gene>
<evidence type="ECO:0000313" key="1">
    <source>
        <dbReference type="EMBL" id="OGH77404.1"/>
    </source>
</evidence>
<dbReference type="Proteomes" id="UP000177040">
    <property type="component" value="Unassembled WGS sequence"/>
</dbReference>
<dbReference type="AlphaFoldDB" id="A0A1F6N0J6"/>
<sequence>MTLVMIPVYTFYLFNLVFMKHVKNYSVLGATALLFLGAGCANTPVQPEAKPVNEAVPVSAPAVSVETTITAPATNELSLTGEAKGNMLVHLSFTTPAEMDKDVQGFRLLMGREENPTPQTATDWYDLGSAHRSKDWTVNAIGSRHFRVCTLIKNQCQTFSNNLELDVK</sequence>
<accession>A0A1F6N0J6</accession>
<dbReference type="EMBL" id="MFQH01000024">
    <property type="protein sequence ID" value="OGH77404.1"/>
    <property type="molecule type" value="Genomic_DNA"/>
</dbReference>
<evidence type="ECO:0000313" key="2">
    <source>
        <dbReference type="Proteomes" id="UP000177040"/>
    </source>
</evidence>
<comment type="caution">
    <text evidence="1">The sequence shown here is derived from an EMBL/GenBank/DDBJ whole genome shotgun (WGS) entry which is preliminary data.</text>
</comment>
<protein>
    <submittedName>
        <fullName evidence="1">Uncharacterized protein</fullName>
    </submittedName>
</protein>
<name>A0A1F6N0J6_9BACT</name>
<proteinExistence type="predicted"/>
<organism evidence="1 2">
    <name type="scientific">Candidatus Magasanikbacteria bacterium RIFCSPLOWO2_01_FULL_40_15</name>
    <dbReference type="NCBI Taxonomy" id="1798686"/>
    <lineage>
        <taxon>Bacteria</taxon>
        <taxon>Candidatus Magasanikiibacteriota</taxon>
    </lineage>
</organism>